<dbReference type="Proteomes" id="UP000663854">
    <property type="component" value="Unassembled WGS sequence"/>
</dbReference>
<name>A0A815E797_9BILA</name>
<sequence>MMEQLFQLIHYPNELLNEEEKKIPLPTPTSFSNICIPDELKITNGGSRFLLYDNQHTENRIIILSSDDDLDRLSNFDHWHNDGTFKLYTIHGFICGRSLSSDYCIISGKSEHLYGEVFDVILQHVSGRPKSITIDFEKAVTNVIKHKLPTTTNLGLQQLFNDNSEVRRYLKTFGCLSLIPEPSVTAEFEKIQADSPDSINGIKFFYH</sequence>
<dbReference type="EMBL" id="CAJNOL010004069">
    <property type="protein sequence ID" value="CAF1580387.1"/>
    <property type="molecule type" value="Genomic_DNA"/>
</dbReference>
<dbReference type="EMBL" id="CAJNOH010002805">
    <property type="protein sequence ID" value="CAF1311074.1"/>
    <property type="molecule type" value="Genomic_DNA"/>
</dbReference>
<evidence type="ECO:0000313" key="4">
    <source>
        <dbReference type="Proteomes" id="UP000663870"/>
    </source>
</evidence>
<dbReference type="AlphaFoldDB" id="A0A815E797"/>
<evidence type="ECO:0000313" key="2">
    <source>
        <dbReference type="EMBL" id="CAF1580387.1"/>
    </source>
</evidence>
<dbReference type="Proteomes" id="UP000663870">
    <property type="component" value="Unassembled WGS sequence"/>
</dbReference>
<evidence type="ECO:0000313" key="3">
    <source>
        <dbReference type="Proteomes" id="UP000663854"/>
    </source>
</evidence>
<reference evidence="1" key="1">
    <citation type="submission" date="2021-02" db="EMBL/GenBank/DDBJ databases">
        <authorList>
            <person name="Nowell W R."/>
        </authorList>
    </citation>
    <scope>NUCLEOTIDE SEQUENCE</scope>
</reference>
<proteinExistence type="predicted"/>
<evidence type="ECO:0000313" key="1">
    <source>
        <dbReference type="EMBL" id="CAF1311074.1"/>
    </source>
</evidence>
<accession>A0A815E797</accession>
<comment type="caution">
    <text evidence="1">The sequence shown here is derived from an EMBL/GenBank/DDBJ whole genome shotgun (WGS) entry which is preliminary data.</text>
</comment>
<evidence type="ECO:0008006" key="5">
    <source>
        <dbReference type="Google" id="ProtNLM"/>
    </source>
</evidence>
<protein>
    <recommendedName>
        <fullName evidence="5">MULE transposase domain-containing protein</fullName>
    </recommendedName>
</protein>
<gene>
    <name evidence="2" type="ORF">JXQ802_LOCUS46152</name>
    <name evidence="1" type="ORF">PYM288_LOCUS30416</name>
</gene>
<keyword evidence="4" id="KW-1185">Reference proteome</keyword>
<organism evidence="1 3">
    <name type="scientific">Rotaria sordida</name>
    <dbReference type="NCBI Taxonomy" id="392033"/>
    <lineage>
        <taxon>Eukaryota</taxon>
        <taxon>Metazoa</taxon>
        <taxon>Spiralia</taxon>
        <taxon>Gnathifera</taxon>
        <taxon>Rotifera</taxon>
        <taxon>Eurotatoria</taxon>
        <taxon>Bdelloidea</taxon>
        <taxon>Philodinida</taxon>
        <taxon>Philodinidae</taxon>
        <taxon>Rotaria</taxon>
    </lineage>
</organism>